<keyword evidence="3" id="KW-0695">RNA-directed DNA polymerase</keyword>
<keyword evidence="3" id="KW-0808">Transferase</keyword>
<dbReference type="AlphaFoldDB" id="A0A5B6W3F5"/>
<dbReference type="InterPro" id="IPR026960">
    <property type="entry name" value="RVT-Znf"/>
</dbReference>
<dbReference type="CDD" id="cd06222">
    <property type="entry name" value="RNase_H_like"/>
    <property type="match status" value="1"/>
</dbReference>
<evidence type="ECO:0000259" key="2">
    <source>
        <dbReference type="Pfam" id="PF13966"/>
    </source>
</evidence>
<dbReference type="GO" id="GO:0003964">
    <property type="term" value="F:RNA-directed DNA polymerase activity"/>
    <property type="evidence" value="ECO:0007669"/>
    <property type="project" value="UniProtKB-KW"/>
</dbReference>
<dbReference type="Pfam" id="PF13456">
    <property type="entry name" value="RVT_3"/>
    <property type="match status" value="1"/>
</dbReference>
<comment type="caution">
    <text evidence="3">The sequence shown here is derived from an EMBL/GenBank/DDBJ whole genome shotgun (WGS) entry which is preliminary data.</text>
</comment>
<name>A0A5B6W3F5_9ROSI</name>
<feature type="domain" description="Reverse transcriptase zinc-binding" evidence="2">
    <location>
        <begin position="367"/>
        <end position="453"/>
    </location>
</feature>
<feature type="domain" description="RNase H type-1" evidence="1">
    <location>
        <begin position="561"/>
        <end position="638"/>
    </location>
</feature>
<dbReference type="Proteomes" id="UP000325315">
    <property type="component" value="Unassembled WGS sequence"/>
</dbReference>
<protein>
    <submittedName>
        <fullName evidence="3">RNA-directed DNA polymerase (Reverse transcriptase)</fullName>
    </submittedName>
</protein>
<gene>
    <name evidence="3" type="ORF">EPI10_026012</name>
</gene>
<dbReference type="PANTHER" id="PTHR33116">
    <property type="entry name" value="REVERSE TRANSCRIPTASE ZINC-BINDING DOMAIN-CONTAINING PROTEIN-RELATED-RELATED"/>
    <property type="match status" value="1"/>
</dbReference>
<dbReference type="Gene3D" id="3.30.420.10">
    <property type="entry name" value="Ribonuclease H-like superfamily/Ribonuclease H"/>
    <property type="match status" value="1"/>
</dbReference>
<proteinExistence type="predicted"/>
<evidence type="ECO:0000259" key="1">
    <source>
        <dbReference type="Pfam" id="PF13456"/>
    </source>
</evidence>
<keyword evidence="4" id="KW-1185">Reference proteome</keyword>
<dbReference type="InterPro" id="IPR044730">
    <property type="entry name" value="RNase_H-like_dom_plant"/>
</dbReference>
<accession>A0A5B6W3F5</accession>
<dbReference type="Pfam" id="PF13966">
    <property type="entry name" value="zf-RVT"/>
    <property type="match status" value="1"/>
</dbReference>
<dbReference type="GO" id="GO:0003676">
    <property type="term" value="F:nucleic acid binding"/>
    <property type="evidence" value="ECO:0007669"/>
    <property type="project" value="InterPro"/>
</dbReference>
<dbReference type="SUPFAM" id="SSF53098">
    <property type="entry name" value="Ribonuclease H-like"/>
    <property type="match status" value="1"/>
</dbReference>
<keyword evidence="3" id="KW-0548">Nucleotidyltransferase</keyword>
<dbReference type="EMBL" id="SMMG02000005">
    <property type="protein sequence ID" value="KAA3475886.1"/>
    <property type="molecule type" value="Genomic_DNA"/>
</dbReference>
<dbReference type="GO" id="GO:0004523">
    <property type="term" value="F:RNA-DNA hybrid ribonuclease activity"/>
    <property type="evidence" value="ECO:0007669"/>
    <property type="project" value="InterPro"/>
</dbReference>
<dbReference type="PANTHER" id="PTHR33116:SF86">
    <property type="entry name" value="REVERSE TRANSCRIPTASE DOMAIN-CONTAINING PROTEIN"/>
    <property type="match status" value="1"/>
</dbReference>
<dbReference type="InterPro" id="IPR036397">
    <property type="entry name" value="RNaseH_sf"/>
</dbReference>
<reference evidence="4" key="1">
    <citation type="journal article" date="2019" name="Plant Biotechnol. J.">
        <title>Genome sequencing of the Australian wild diploid species Gossypium australe highlights disease resistance and delayed gland morphogenesis.</title>
        <authorList>
            <person name="Cai Y."/>
            <person name="Cai X."/>
            <person name="Wang Q."/>
            <person name="Wang P."/>
            <person name="Zhang Y."/>
            <person name="Cai C."/>
            <person name="Xu Y."/>
            <person name="Wang K."/>
            <person name="Zhou Z."/>
            <person name="Wang C."/>
            <person name="Geng S."/>
            <person name="Li B."/>
            <person name="Dong Q."/>
            <person name="Hou Y."/>
            <person name="Wang H."/>
            <person name="Ai P."/>
            <person name="Liu Z."/>
            <person name="Yi F."/>
            <person name="Sun M."/>
            <person name="An G."/>
            <person name="Cheng J."/>
            <person name="Zhang Y."/>
            <person name="Shi Q."/>
            <person name="Xie Y."/>
            <person name="Shi X."/>
            <person name="Chang Y."/>
            <person name="Huang F."/>
            <person name="Chen Y."/>
            <person name="Hong S."/>
            <person name="Mi L."/>
            <person name="Sun Q."/>
            <person name="Zhang L."/>
            <person name="Zhou B."/>
            <person name="Peng R."/>
            <person name="Zhang X."/>
            <person name="Liu F."/>
        </authorList>
    </citation>
    <scope>NUCLEOTIDE SEQUENCE [LARGE SCALE GENOMIC DNA]</scope>
    <source>
        <strain evidence="4">cv. PA1801</strain>
    </source>
</reference>
<dbReference type="OrthoDB" id="1000146at2759"/>
<dbReference type="InterPro" id="IPR012337">
    <property type="entry name" value="RNaseH-like_sf"/>
</dbReference>
<sequence length="660" mass="75489">MEWLGLFIHSGMKAGIWDPIRLSRFGPPVSHLFFADDLVIFCKARMDQACYLKSIITLFCEISGHKISARKSNIFFSKNTEDESRNQISQLFGFHEVQNLGKYLGVPLLHDRVTKNTLNFVVDKIRRKLQSWDARKLSIAGRITLAQSVLLSIPSYFMQTMMIPKGVCENIEKIVRHFIWGGTGEKSKMALVGWDKICQPRGRGGLGIRKLNDQNSSFFMKIGFNLTSKTELLWVNVLRSKYGWKEQIPESISRNKCSHLWKSLSKLWPSIRENLIWSIGDGTKVRYWRDPWIPGMGPLTTIIPSSLNLNLDCSVKDMVNTDGSWNLELFRVWVPKEVINRITSIPPPHPNAGADRVIWARSGTGIFSVRTAYWSLQEDKWQPHEEHWKIPWKFQGPQRVRLFLWLAFKQRLLTNSERARRGINYSSSCHICGHSSEDLEHALRDCPTAKEVWMLVLPDQIKQRFFSAPLQDWLIFNLCFHESLQGSDLTWSKLFGTIAWRIWKNRNLLIFQNISWTASEVVQVSNCWARQYDSTRGVSKIAQQEASTTNTPGDNWVHLSTDGAVNNISGAAAAGGVARDHEGNWILGFNRFLGNCTPIEAEFWGILDGILILLNKGYKRINIMSDNIEVVQNLSTLDSEDPGIAVLRRTQPDKANGHFM</sequence>
<evidence type="ECO:0000313" key="3">
    <source>
        <dbReference type="EMBL" id="KAA3475886.1"/>
    </source>
</evidence>
<evidence type="ECO:0000313" key="4">
    <source>
        <dbReference type="Proteomes" id="UP000325315"/>
    </source>
</evidence>
<organism evidence="3 4">
    <name type="scientific">Gossypium australe</name>
    <dbReference type="NCBI Taxonomy" id="47621"/>
    <lineage>
        <taxon>Eukaryota</taxon>
        <taxon>Viridiplantae</taxon>
        <taxon>Streptophyta</taxon>
        <taxon>Embryophyta</taxon>
        <taxon>Tracheophyta</taxon>
        <taxon>Spermatophyta</taxon>
        <taxon>Magnoliopsida</taxon>
        <taxon>eudicotyledons</taxon>
        <taxon>Gunneridae</taxon>
        <taxon>Pentapetalae</taxon>
        <taxon>rosids</taxon>
        <taxon>malvids</taxon>
        <taxon>Malvales</taxon>
        <taxon>Malvaceae</taxon>
        <taxon>Malvoideae</taxon>
        <taxon>Gossypium</taxon>
    </lineage>
</organism>
<dbReference type="InterPro" id="IPR002156">
    <property type="entry name" value="RNaseH_domain"/>
</dbReference>